<evidence type="ECO:0000313" key="21">
    <source>
        <dbReference type="Proteomes" id="UP000004662"/>
    </source>
</evidence>
<evidence type="ECO:0000256" key="6">
    <source>
        <dbReference type="ARBA" id="ARBA00012487"/>
    </source>
</evidence>
<evidence type="ECO:0000313" key="20">
    <source>
        <dbReference type="EMBL" id="EHJ48692.1"/>
    </source>
</evidence>
<dbReference type="RefSeq" id="WP_009182056.1">
    <property type="nucleotide sequence ID" value="NZ_CM001368.1"/>
</dbReference>
<organism evidence="20 21">
    <name type="scientific">Solidesulfovibrio carbinoliphilus subsp. oakridgensis</name>
    <dbReference type="NCBI Taxonomy" id="694327"/>
    <lineage>
        <taxon>Bacteria</taxon>
        <taxon>Pseudomonadati</taxon>
        <taxon>Thermodesulfobacteriota</taxon>
        <taxon>Desulfovibrionia</taxon>
        <taxon>Desulfovibrionales</taxon>
        <taxon>Desulfovibrionaceae</taxon>
        <taxon>Solidesulfovibrio</taxon>
    </lineage>
</organism>
<dbReference type="GO" id="GO:0016024">
    <property type="term" value="P:CDP-diacylglycerol biosynthetic process"/>
    <property type="evidence" value="ECO:0007669"/>
    <property type="project" value="UniProtKB-UniPathway"/>
</dbReference>
<dbReference type="InterPro" id="IPR000374">
    <property type="entry name" value="PC_trans"/>
</dbReference>
<dbReference type="EC" id="2.7.7.41" evidence="6 18"/>
<evidence type="ECO:0000256" key="17">
    <source>
        <dbReference type="ARBA" id="ARBA00023264"/>
    </source>
</evidence>
<dbReference type="OrthoDB" id="9799199at2"/>
<keyword evidence="14" id="KW-0443">Lipid metabolism</keyword>
<comment type="subcellular location">
    <subcellularLocation>
        <location evidence="2">Cell membrane</location>
        <topology evidence="2">Multi-pass membrane protein</topology>
    </subcellularLocation>
</comment>
<keyword evidence="12 18" id="KW-0548">Nucleotidyltransferase</keyword>
<evidence type="ECO:0000256" key="2">
    <source>
        <dbReference type="ARBA" id="ARBA00004651"/>
    </source>
</evidence>
<keyword evidence="15 19" id="KW-0472">Membrane</keyword>
<keyword evidence="17" id="KW-1208">Phospholipid metabolism</keyword>
<evidence type="ECO:0000256" key="7">
    <source>
        <dbReference type="ARBA" id="ARBA00019373"/>
    </source>
</evidence>
<comment type="catalytic activity">
    <reaction evidence="1 18">
        <text>a 1,2-diacyl-sn-glycero-3-phosphate + CTP + H(+) = a CDP-1,2-diacyl-sn-glycerol + diphosphate</text>
        <dbReference type="Rhea" id="RHEA:16229"/>
        <dbReference type="ChEBI" id="CHEBI:15378"/>
        <dbReference type="ChEBI" id="CHEBI:33019"/>
        <dbReference type="ChEBI" id="CHEBI:37563"/>
        <dbReference type="ChEBI" id="CHEBI:58332"/>
        <dbReference type="ChEBI" id="CHEBI:58608"/>
        <dbReference type="EC" id="2.7.7.41"/>
    </reaction>
</comment>
<evidence type="ECO:0000256" key="19">
    <source>
        <dbReference type="SAM" id="Phobius"/>
    </source>
</evidence>
<gene>
    <name evidence="20" type="ORF">DFW101_2688</name>
</gene>
<keyword evidence="13 19" id="KW-1133">Transmembrane helix</keyword>
<evidence type="ECO:0000256" key="8">
    <source>
        <dbReference type="ARBA" id="ARBA00022475"/>
    </source>
</evidence>
<sequence>MSTLGASQKKRILTAAVGLPVLAAAVAVGGWPLGVLVAAVSVVGMREFFAMTGRPGPVLEWTGLVLGAVAAGSAVWGGWPLLAAVLALALWLEQFDFLRRFAGRGETAPPRGGLAAALLYVPFSLRFLCLFSAVETAFVLAVVMAADTGAYYAGHLIGGPKVWPAVSPGKTWAGTGGGLVAAALVALAFGAFGRPLAGPLPLAGLGLAMAAVSQMGDFFESALKRAAGVKDSGTLLPGHGGVLDRIDGLLPAILAYAACRPWLGLG</sequence>
<evidence type="ECO:0000256" key="11">
    <source>
        <dbReference type="ARBA" id="ARBA00022692"/>
    </source>
</evidence>
<dbReference type="HOGENOM" id="CLU_037294_1_1_7"/>
<evidence type="ECO:0000256" key="16">
    <source>
        <dbReference type="ARBA" id="ARBA00023209"/>
    </source>
</evidence>
<dbReference type="eggNOG" id="COG4589">
    <property type="taxonomic scope" value="Bacteria"/>
</dbReference>
<name>G7QAD9_9BACT</name>
<feature type="transmembrane region" description="Helical" evidence="19">
    <location>
        <begin position="172"/>
        <end position="192"/>
    </location>
</feature>
<keyword evidence="16" id="KW-0594">Phospholipid biosynthesis</keyword>
<dbReference type="STRING" id="694327.DFW101_2688"/>
<dbReference type="GO" id="GO:0005886">
    <property type="term" value="C:plasma membrane"/>
    <property type="evidence" value="ECO:0007669"/>
    <property type="project" value="UniProtKB-SubCell"/>
</dbReference>
<evidence type="ECO:0000256" key="1">
    <source>
        <dbReference type="ARBA" id="ARBA00001698"/>
    </source>
</evidence>
<feature type="transmembrane region" description="Helical" evidence="19">
    <location>
        <begin position="113"/>
        <end position="134"/>
    </location>
</feature>
<evidence type="ECO:0000256" key="5">
    <source>
        <dbReference type="ARBA" id="ARBA00010185"/>
    </source>
</evidence>
<feature type="transmembrane region" description="Helical" evidence="19">
    <location>
        <begin position="12"/>
        <end position="45"/>
    </location>
</feature>
<evidence type="ECO:0000256" key="4">
    <source>
        <dbReference type="ARBA" id="ARBA00005189"/>
    </source>
</evidence>
<keyword evidence="11 18" id="KW-0812">Transmembrane</keyword>
<proteinExistence type="inferred from homology"/>
<comment type="pathway">
    <text evidence="4">Lipid metabolism.</text>
</comment>
<evidence type="ECO:0000256" key="3">
    <source>
        <dbReference type="ARBA" id="ARBA00005119"/>
    </source>
</evidence>
<evidence type="ECO:0000256" key="18">
    <source>
        <dbReference type="RuleBase" id="RU003938"/>
    </source>
</evidence>
<evidence type="ECO:0000256" key="15">
    <source>
        <dbReference type="ARBA" id="ARBA00023136"/>
    </source>
</evidence>
<dbReference type="PANTHER" id="PTHR46382">
    <property type="entry name" value="PHOSPHATIDATE CYTIDYLYLTRANSFERASE"/>
    <property type="match status" value="1"/>
</dbReference>
<evidence type="ECO:0000256" key="12">
    <source>
        <dbReference type="ARBA" id="ARBA00022695"/>
    </source>
</evidence>
<dbReference type="Proteomes" id="UP000004662">
    <property type="component" value="Chromosome"/>
</dbReference>
<dbReference type="AlphaFoldDB" id="G7QAD9"/>
<protein>
    <recommendedName>
        <fullName evidence="7 18">Phosphatidate cytidylyltransferase</fullName>
        <ecNumber evidence="6 18">2.7.7.41</ecNumber>
    </recommendedName>
</protein>
<dbReference type="PANTHER" id="PTHR46382:SF1">
    <property type="entry name" value="PHOSPHATIDATE CYTIDYLYLTRANSFERASE"/>
    <property type="match status" value="1"/>
</dbReference>
<dbReference type="PROSITE" id="PS01315">
    <property type="entry name" value="CDS"/>
    <property type="match status" value="1"/>
</dbReference>
<comment type="similarity">
    <text evidence="5 18">Belongs to the CDS family.</text>
</comment>
<evidence type="ECO:0000256" key="9">
    <source>
        <dbReference type="ARBA" id="ARBA00022516"/>
    </source>
</evidence>
<keyword evidence="9" id="KW-0444">Lipid biosynthesis</keyword>
<dbReference type="Pfam" id="PF01148">
    <property type="entry name" value="CTP_transf_1"/>
    <property type="match status" value="1"/>
</dbReference>
<keyword evidence="10 18" id="KW-0808">Transferase</keyword>
<dbReference type="GO" id="GO:0004605">
    <property type="term" value="F:phosphatidate cytidylyltransferase activity"/>
    <property type="evidence" value="ECO:0007669"/>
    <property type="project" value="UniProtKB-EC"/>
</dbReference>
<evidence type="ECO:0000256" key="14">
    <source>
        <dbReference type="ARBA" id="ARBA00023098"/>
    </source>
</evidence>
<keyword evidence="21" id="KW-1185">Reference proteome</keyword>
<evidence type="ECO:0000256" key="10">
    <source>
        <dbReference type="ARBA" id="ARBA00022679"/>
    </source>
</evidence>
<dbReference type="UniPathway" id="UPA00557">
    <property type="reaction ID" value="UER00614"/>
</dbReference>
<dbReference type="EMBL" id="CM001368">
    <property type="protein sequence ID" value="EHJ48692.1"/>
    <property type="molecule type" value="Genomic_DNA"/>
</dbReference>
<feature type="transmembrane region" description="Helical" evidence="19">
    <location>
        <begin position="65"/>
        <end position="92"/>
    </location>
</feature>
<evidence type="ECO:0000256" key="13">
    <source>
        <dbReference type="ARBA" id="ARBA00022989"/>
    </source>
</evidence>
<keyword evidence="8" id="KW-1003">Cell membrane</keyword>
<reference evidence="21" key="1">
    <citation type="journal article" date="2015" name="Genome Announc.">
        <title>High-Quality Draft Genome Sequence of Desulfovibrio carbinoliphilus FW-101-2B, an Organic Acid-Oxidizing Sulfate-Reducing Bacterium Isolated from Uranium(VI)-Contaminated Groundwater.</title>
        <authorList>
            <person name="Ramsay B.D."/>
            <person name="Hwang C."/>
            <person name="Woo H.L."/>
            <person name="Carroll S.L."/>
            <person name="Lucas S."/>
            <person name="Han J."/>
            <person name="Lapidus A.L."/>
            <person name="Cheng J.F."/>
            <person name="Goodwin L.A."/>
            <person name="Pitluck S."/>
            <person name="Peters L."/>
            <person name="Chertkov O."/>
            <person name="Held B."/>
            <person name="Detter J.C."/>
            <person name="Han C.S."/>
            <person name="Tapia R."/>
            <person name="Land M.L."/>
            <person name="Hauser L.J."/>
            <person name="Kyrpides N.C."/>
            <person name="Ivanova N.N."/>
            <person name="Mikhailova N."/>
            <person name="Pagani I."/>
            <person name="Woyke T."/>
            <person name="Arkin A.P."/>
            <person name="Dehal P."/>
            <person name="Chivian D."/>
            <person name="Criddle C.S."/>
            <person name="Wu W."/>
            <person name="Chakraborty R."/>
            <person name="Hazen T.C."/>
            <person name="Fields M.W."/>
        </authorList>
    </citation>
    <scope>NUCLEOTIDE SEQUENCE [LARGE SCALE GENOMIC DNA]</scope>
    <source>
        <strain evidence="21">FW-101-2B</strain>
    </source>
</reference>
<accession>G7QAD9</accession>
<comment type="pathway">
    <text evidence="3 18">Phospholipid metabolism; CDP-diacylglycerol biosynthesis; CDP-diacylglycerol from sn-glycerol 3-phosphate: step 3/3.</text>
</comment>